<protein>
    <recommendedName>
        <fullName evidence="3">ADP ribosyltransferase domain-containing protein</fullName>
    </recommendedName>
</protein>
<name>A0ABW3XPN5_9ACTN</name>
<dbReference type="EMBL" id="JBHTMM010000069">
    <property type="protein sequence ID" value="MFD1311124.1"/>
    <property type="molecule type" value="Genomic_DNA"/>
</dbReference>
<evidence type="ECO:0000313" key="1">
    <source>
        <dbReference type="EMBL" id="MFD1311124.1"/>
    </source>
</evidence>
<evidence type="ECO:0000313" key="2">
    <source>
        <dbReference type="Proteomes" id="UP001597058"/>
    </source>
</evidence>
<comment type="caution">
    <text evidence="1">The sequence shown here is derived from an EMBL/GenBank/DDBJ whole genome shotgun (WGS) entry which is preliminary data.</text>
</comment>
<dbReference type="SUPFAM" id="SSF56399">
    <property type="entry name" value="ADP-ribosylation"/>
    <property type="match status" value="1"/>
</dbReference>
<keyword evidence="2" id="KW-1185">Reference proteome</keyword>
<proteinExistence type="predicted"/>
<dbReference type="Proteomes" id="UP001597058">
    <property type="component" value="Unassembled WGS sequence"/>
</dbReference>
<dbReference type="RefSeq" id="WP_381239991.1">
    <property type="nucleotide sequence ID" value="NZ_JBHSKH010000077.1"/>
</dbReference>
<dbReference type="Gene3D" id="3.90.176.10">
    <property type="entry name" value="Toxin ADP-ribosyltransferase, Chain A, domain 1"/>
    <property type="match status" value="1"/>
</dbReference>
<evidence type="ECO:0008006" key="3">
    <source>
        <dbReference type="Google" id="ProtNLM"/>
    </source>
</evidence>
<gene>
    <name evidence="1" type="ORF">ACFQ5X_35550</name>
</gene>
<organism evidence="1 2">
    <name type="scientific">Streptomyces kaempferi</name>
    <dbReference type="NCBI Taxonomy" id="333725"/>
    <lineage>
        <taxon>Bacteria</taxon>
        <taxon>Bacillati</taxon>
        <taxon>Actinomycetota</taxon>
        <taxon>Actinomycetes</taxon>
        <taxon>Kitasatosporales</taxon>
        <taxon>Streptomycetaceae</taxon>
        <taxon>Streptomyces</taxon>
    </lineage>
</organism>
<accession>A0ABW3XPN5</accession>
<reference evidence="2" key="1">
    <citation type="journal article" date="2019" name="Int. J. Syst. Evol. Microbiol.">
        <title>The Global Catalogue of Microorganisms (GCM) 10K type strain sequencing project: providing services to taxonomists for standard genome sequencing and annotation.</title>
        <authorList>
            <consortium name="The Broad Institute Genomics Platform"/>
            <consortium name="The Broad Institute Genome Sequencing Center for Infectious Disease"/>
            <person name="Wu L."/>
            <person name="Ma J."/>
        </authorList>
    </citation>
    <scope>NUCLEOTIDE SEQUENCE [LARGE SCALE GENOMIC DNA]</scope>
    <source>
        <strain evidence="2">CGMCC 4.7020</strain>
    </source>
</reference>
<sequence>MNQALTALPGVWGKNGQTVHDDLVAVHMHLQLTDGQRVDHPSTSPNTGSTALLAYTACLASGLKWLPTYRGAVLRGMSSTADIVPELRLGSLLSDDAPISGLLLDSVETTPVPGPAYAIWSITGRRVRALQGGENEIVFPPGAKFRVLDVRTLGGNPFVLLRQLPDTRDLAAVSILEDADETALARLEQTLAGITPSDTVTWPERCAGSIRPI</sequence>